<dbReference type="InterPro" id="IPR006162">
    <property type="entry name" value="Ppantetheine_attach_site"/>
</dbReference>
<reference evidence="6" key="1">
    <citation type="journal article" date="2019" name="Int. J. Syst. Evol. Microbiol.">
        <title>The Global Catalogue of Microorganisms (GCM) 10K type strain sequencing project: providing services to taxonomists for standard genome sequencing and annotation.</title>
        <authorList>
            <consortium name="The Broad Institute Genomics Platform"/>
            <consortium name="The Broad Institute Genome Sequencing Center for Infectious Disease"/>
            <person name="Wu L."/>
            <person name="Ma J."/>
        </authorList>
    </citation>
    <scope>NUCLEOTIDE SEQUENCE [LARGE SCALE GENOMIC DNA]</scope>
    <source>
        <strain evidence="6">JCM 9377</strain>
    </source>
</reference>
<dbReference type="PROSITE" id="PS00012">
    <property type="entry name" value="PHOSPHOPANTETHEINE"/>
    <property type="match status" value="1"/>
</dbReference>
<dbReference type="Gene3D" id="3.30.559.10">
    <property type="entry name" value="Chloramphenicol acetyltransferase-like domain"/>
    <property type="match status" value="1"/>
</dbReference>
<dbReference type="Gene3D" id="3.40.50.980">
    <property type="match status" value="2"/>
</dbReference>
<dbReference type="InterPro" id="IPR020806">
    <property type="entry name" value="PKS_PP-bd"/>
</dbReference>
<gene>
    <name evidence="5" type="ORF">GCM10010468_23350</name>
</gene>
<keyword evidence="2" id="KW-0596">Phosphopantetheine</keyword>
<dbReference type="Pfam" id="PF00668">
    <property type="entry name" value="Condensation"/>
    <property type="match status" value="1"/>
</dbReference>
<dbReference type="PROSITE" id="PS50075">
    <property type="entry name" value="CARRIER"/>
    <property type="match status" value="1"/>
</dbReference>
<dbReference type="Gene3D" id="2.30.38.10">
    <property type="entry name" value="Luciferase, Domain 3"/>
    <property type="match status" value="1"/>
</dbReference>
<comment type="caution">
    <text evidence="5">The sequence shown here is derived from an EMBL/GenBank/DDBJ whole genome shotgun (WGS) entry which is preliminary data.</text>
</comment>
<dbReference type="Pfam" id="PF00975">
    <property type="entry name" value="Thioesterase"/>
    <property type="match status" value="1"/>
</dbReference>
<dbReference type="Pfam" id="PF00550">
    <property type="entry name" value="PP-binding"/>
    <property type="match status" value="1"/>
</dbReference>
<dbReference type="SMART" id="SM00824">
    <property type="entry name" value="PKS_TE"/>
    <property type="match status" value="1"/>
</dbReference>
<dbReference type="CDD" id="cd12117">
    <property type="entry name" value="A_NRPS_Srf_like"/>
    <property type="match status" value="1"/>
</dbReference>
<proteinExistence type="predicted"/>
<dbReference type="CDD" id="cd19543">
    <property type="entry name" value="DCL_NRPS"/>
    <property type="match status" value="1"/>
</dbReference>
<dbReference type="EMBL" id="BAAAUV010000005">
    <property type="protein sequence ID" value="GAA3207272.1"/>
    <property type="molecule type" value="Genomic_DNA"/>
</dbReference>
<dbReference type="Pfam" id="PF00501">
    <property type="entry name" value="AMP-binding"/>
    <property type="match status" value="1"/>
</dbReference>
<dbReference type="NCBIfam" id="TIGR01733">
    <property type="entry name" value="AA-adenyl-dom"/>
    <property type="match status" value="1"/>
</dbReference>
<dbReference type="Pfam" id="PF13193">
    <property type="entry name" value="AMP-binding_C"/>
    <property type="match status" value="1"/>
</dbReference>
<name>A0ABP6Q7L2_9ACTN</name>
<dbReference type="InterPro" id="IPR000873">
    <property type="entry name" value="AMP-dep_synth/lig_dom"/>
</dbReference>
<dbReference type="InterPro" id="IPR020802">
    <property type="entry name" value="TesA-like"/>
</dbReference>
<accession>A0ABP6Q7L2</accession>
<dbReference type="InterPro" id="IPR010071">
    <property type="entry name" value="AA_adenyl_dom"/>
</dbReference>
<dbReference type="Gene3D" id="3.30.559.30">
    <property type="entry name" value="Nonribosomal peptide synthetase, condensation domain"/>
    <property type="match status" value="1"/>
</dbReference>
<evidence type="ECO:0000313" key="5">
    <source>
        <dbReference type="EMBL" id="GAA3207272.1"/>
    </source>
</evidence>
<dbReference type="Proteomes" id="UP001501237">
    <property type="component" value="Unassembled WGS sequence"/>
</dbReference>
<feature type="domain" description="Carrier" evidence="4">
    <location>
        <begin position="951"/>
        <end position="1025"/>
    </location>
</feature>
<dbReference type="InterPro" id="IPR036736">
    <property type="entry name" value="ACP-like_sf"/>
</dbReference>
<dbReference type="InterPro" id="IPR029058">
    <property type="entry name" value="AB_hydrolase_fold"/>
</dbReference>
<dbReference type="InterPro" id="IPR025110">
    <property type="entry name" value="AMP-bd_C"/>
</dbReference>
<dbReference type="InterPro" id="IPR009081">
    <property type="entry name" value="PP-bd_ACP"/>
</dbReference>
<dbReference type="PANTHER" id="PTHR45527:SF1">
    <property type="entry name" value="FATTY ACID SYNTHASE"/>
    <property type="match status" value="1"/>
</dbReference>
<dbReference type="SMART" id="SM00823">
    <property type="entry name" value="PKS_PP"/>
    <property type="match status" value="1"/>
</dbReference>
<dbReference type="Gene3D" id="3.30.300.30">
    <property type="match status" value="1"/>
</dbReference>
<sequence>MATNLEDVLPLAPLQQGLYFHALYDGAADVYSAQLVLELTGPLDPARLRSAVEAVLRRHANLRVSFRQRRQGDPVQVVHRKVRAPWEEVDLSDDPEALPRLVEREKGHRWDLTRPPLLRFVLARVAPDEHQLICTHHHLLLDGWSTPILNTELFAFYLSAGDDAGLPPLIPYKSFLAWVAGQDRAAAVAAWTRALEGVEEPTLIRPRASGPAVRPETAELLLDARTTAALTARARAAGVTLNTVLQLAWGLVLGCETGRTDVIFGGVVSGRPPELPGVASMVGLLINTLPVRVRVRPSDTLGEALTRLQDEQARLMSHHHLAISEIQRLTPAGVLFDTITVLENYPYDPAAEATDLDGLKVRGAGGHDATHYPVALAAVPGERLSLRLGYRPDLFDAGQARRLVRRLERAFRTIADDPETPVARVDLLDPGEREPVVSGGDTAVRLPGGQSVVTRFAEIAAARPGEVAIRSDGRSITYAELESRANRLAHRLIGLGVGRESAVAILQERGPEVLVSSLAVLKAGGCCVPLHHGHPAERIGRILDRTGAAVLLTDRAMSGRRLRRPAHVVVVDADPALAGFPSDPPGVDVHPSQLALQLFTSGSTGEPKAVGLVHGEVVRFVTDPRVCSGPERVLVSAPHAFDASTFEMFAPLLNGGVAVVAPPGDPDVTDLARLLAGERVGLALITTQLFNLIAAEDLAALAPLGTVHTGGETASPTAVRAVLAACPGLKLLNAYGPTETTTYATLHPVREGAGESVPLGTPLDGRRAHVLDEALRPVPAGVTGELYLSGNGLARGYTGRPGLTAERFVAHPYGAPGERMYRTGDLVRRTGDGLLEYVARADHQVKIRGFRIEPGEIETCLDLHPGVARSAVIAREDRPGERRLVAYVVPVLGRETGREFAAELHAFAAARLPSYMVPSASVFLPGFPLTPTGKLDRGALPAPGGGPAGRDPEGAAEERLAALFARALGRPSVPADVSFFQLGGDSIAAMRLAGLARQDGLELTPRAIFTHQTVAALAAAPTGAEAGTGVLLPIRAEGDRPPLFCLHPAGGLAWPYFGLLPHLPGGQPVYGLQGRGFADPGEPLHTSVEDAARDHVAHLRSVQPRGPYHLAGYSLGGLLAYEAARQLRAAGEEVALLVLIDAFHSQDLDAAHREIVPELLEAAGISEEIAGDPAATDVPRIMAALRDRGSVFASLDDDGLVAMYRNYENGLRIADAYTPGPADGDIVFFTALRGRAPGSPAGADDWGPLIGGTVENHDLDVEHRLVMEPASLAVIAEVIARKIRPEPHPQERKP</sequence>
<evidence type="ECO:0000256" key="2">
    <source>
        <dbReference type="ARBA" id="ARBA00022450"/>
    </source>
</evidence>
<organism evidence="5 6">
    <name type="scientific">Actinocorallia longicatena</name>
    <dbReference type="NCBI Taxonomy" id="111803"/>
    <lineage>
        <taxon>Bacteria</taxon>
        <taxon>Bacillati</taxon>
        <taxon>Actinomycetota</taxon>
        <taxon>Actinomycetes</taxon>
        <taxon>Streptosporangiales</taxon>
        <taxon>Thermomonosporaceae</taxon>
        <taxon>Actinocorallia</taxon>
    </lineage>
</organism>
<dbReference type="Gene3D" id="3.40.50.1820">
    <property type="entry name" value="alpha/beta hydrolase"/>
    <property type="match status" value="1"/>
</dbReference>
<dbReference type="InterPro" id="IPR023213">
    <property type="entry name" value="CAT-like_dom_sf"/>
</dbReference>
<dbReference type="SUPFAM" id="SSF47336">
    <property type="entry name" value="ACP-like"/>
    <property type="match status" value="1"/>
</dbReference>
<evidence type="ECO:0000259" key="4">
    <source>
        <dbReference type="PROSITE" id="PS50075"/>
    </source>
</evidence>
<dbReference type="SUPFAM" id="SSF56801">
    <property type="entry name" value="Acetyl-CoA synthetase-like"/>
    <property type="match status" value="1"/>
</dbReference>
<dbReference type="SUPFAM" id="SSF53474">
    <property type="entry name" value="alpha/beta-Hydrolases"/>
    <property type="match status" value="1"/>
</dbReference>
<protein>
    <recommendedName>
        <fullName evidence="4">Carrier domain-containing protein</fullName>
    </recommendedName>
</protein>
<comment type="cofactor">
    <cofactor evidence="1">
        <name>pantetheine 4'-phosphate</name>
        <dbReference type="ChEBI" id="CHEBI:47942"/>
    </cofactor>
</comment>
<dbReference type="InterPro" id="IPR045851">
    <property type="entry name" value="AMP-bd_C_sf"/>
</dbReference>
<evidence type="ECO:0000313" key="6">
    <source>
        <dbReference type="Proteomes" id="UP001501237"/>
    </source>
</evidence>
<keyword evidence="6" id="KW-1185">Reference proteome</keyword>
<dbReference type="InterPro" id="IPR001031">
    <property type="entry name" value="Thioesterase"/>
</dbReference>
<dbReference type="SUPFAM" id="SSF52777">
    <property type="entry name" value="CoA-dependent acyltransferases"/>
    <property type="match status" value="2"/>
</dbReference>
<dbReference type="RefSeq" id="WP_344826087.1">
    <property type="nucleotide sequence ID" value="NZ_BAAAUV010000005.1"/>
</dbReference>
<evidence type="ECO:0000256" key="3">
    <source>
        <dbReference type="ARBA" id="ARBA00022553"/>
    </source>
</evidence>
<dbReference type="PANTHER" id="PTHR45527">
    <property type="entry name" value="NONRIBOSOMAL PEPTIDE SYNTHETASE"/>
    <property type="match status" value="1"/>
</dbReference>
<keyword evidence="3" id="KW-0597">Phosphoprotein</keyword>
<dbReference type="InterPro" id="IPR001242">
    <property type="entry name" value="Condensation_dom"/>
</dbReference>
<evidence type="ECO:0000256" key="1">
    <source>
        <dbReference type="ARBA" id="ARBA00001957"/>
    </source>
</evidence>